<keyword evidence="2" id="KW-0269">Exonuclease</keyword>
<name>A0A3M8S926_PSEPU</name>
<keyword evidence="2" id="KW-0540">Nuclease</keyword>
<dbReference type="AlphaFoldDB" id="A0A3M8S926"/>
<keyword evidence="1" id="KW-0175">Coiled coil</keyword>
<proteinExistence type="predicted"/>
<organism evidence="2 3">
    <name type="scientific">Pseudomonas putida</name>
    <name type="common">Arthrobacter siderocapsulatus</name>
    <dbReference type="NCBI Taxonomy" id="303"/>
    <lineage>
        <taxon>Bacteria</taxon>
        <taxon>Pseudomonadati</taxon>
        <taxon>Pseudomonadota</taxon>
        <taxon>Gammaproteobacteria</taxon>
        <taxon>Pseudomonadales</taxon>
        <taxon>Pseudomonadaceae</taxon>
        <taxon>Pseudomonas</taxon>
    </lineage>
</organism>
<dbReference type="SUPFAM" id="SSF75712">
    <property type="entry name" value="Rad50 coiled-coil Zn hook"/>
    <property type="match status" value="1"/>
</dbReference>
<sequence length="660" mass="74864">MKPHISLTGLNLIGYRKHYKIPFYPGVNIIYGDSDTGKSSILEFINYLLGASSIELADEVKSSVEYAALELEINGATLTIRRDIFNPKGYIEVYPCEIRRCAEFFPKKYSPFFTDTNAPDGFFSDFLLDSLGFPKVKIKVSPSKVDSEVKRLSFRNIFKFVYVNQDDVGSKSFLDLNNFVLATSNREVLKYIFNVLDSSIAELESEIASRTRESKSILSKYTSVSEFLRETDYESRVSLDEAIDGLDITIRALNNELDQLNIAMTASSTNHTELKAIFDELSLSEKYAALSIRKTREQIDKYSRLKNDYENDIAKINSIVHAQTRIGEVAVLANPCPVCDTPLDIKTTNDEFQATERNSLIDELNSIQRKKKSIQTLIDELSAKSRDLAKDHAAYNQDLSKAREMLDTESKVMITPFLTQRDSLVRELASKQESRAHLVTNIRVRNQQQKIHDAYENVVLVIKQLNDRLSELKKTAPSTQEVLSGLSDYLKKYLKEVNIKRQEGISISPRSFAPVIRDREYLNITSGGLRTIASVGFMISLLEYAIDAEINHPRLLMIDTVGKYLGKTTKQKYQDQTSLEEDTREGIADPLKYQNMYEYLLSVANRAEEKEVPCQIILVDNDVPETFVNRYKTYIVAHYSSTGEGGLPLGLIDDIEPARS</sequence>
<feature type="coiled-coil region" evidence="1">
    <location>
        <begin position="243"/>
        <end position="312"/>
    </location>
</feature>
<comment type="caution">
    <text evidence="2">The sequence shown here is derived from an EMBL/GenBank/DDBJ whole genome shotgun (WGS) entry which is preliminary data.</text>
</comment>
<dbReference type="Proteomes" id="UP000278162">
    <property type="component" value="Unassembled WGS sequence"/>
</dbReference>
<gene>
    <name evidence="2" type="ORF">EFK07_29935</name>
</gene>
<accession>A0A3M8S926</accession>
<feature type="coiled-coil region" evidence="1">
    <location>
        <begin position="455"/>
        <end position="482"/>
    </location>
</feature>
<dbReference type="RefSeq" id="WP_123085800.1">
    <property type="nucleotide sequence ID" value="NZ_JALKHB010000001.1"/>
</dbReference>
<dbReference type="Gene3D" id="3.40.50.300">
    <property type="entry name" value="P-loop containing nucleotide triphosphate hydrolases"/>
    <property type="match status" value="1"/>
</dbReference>
<evidence type="ECO:0000256" key="1">
    <source>
        <dbReference type="SAM" id="Coils"/>
    </source>
</evidence>
<protein>
    <submittedName>
        <fullName evidence="2">Exonuclease SbcC</fullName>
    </submittedName>
</protein>
<dbReference type="EMBL" id="RJAI01000105">
    <property type="protein sequence ID" value="RNF77619.1"/>
    <property type="molecule type" value="Genomic_DNA"/>
</dbReference>
<dbReference type="InterPro" id="IPR027417">
    <property type="entry name" value="P-loop_NTPase"/>
</dbReference>
<reference evidence="2 3" key="1">
    <citation type="submission" date="2018-10" db="EMBL/GenBank/DDBJ databases">
        <title>An outbreak of IMP-63 producing strain in France.</title>
        <authorList>
            <person name="Bour M."/>
            <person name="Liapis E."/>
            <person name="Plesiat P."/>
        </authorList>
    </citation>
    <scope>NUCLEOTIDE SEQUENCE [LARGE SCALE GENOMIC DNA]</scope>
    <source>
        <strain evidence="2 3">12917</strain>
    </source>
</reference>
<dbReference type="SUPFAM" id="SSF52540">
    <property type="entry name" value="P-loop containing nucleoside triphosphate hydrolases"/>
    <property type="match status" value="1"/>
</dbReference>
<keyword evidence="2" id="KW-0378">Hydrolase</keyword>
<evidence type="ECO:0000313" key="3">
    <source>
        <dbReference type="Proteomes" id="UP000278162"/>
    </source>
</evidence>
<evidence type="ECO:0000313" key="2">
    <source>
        <dbReference type="EMBL" id="RNF77619.1"/>
    </source>
</evidence>
<dbReference type="GO" id="GO:0004527">
    <property type="term" value="F:exonuclease activity"/>
    <property type="evidence" value="ECO:0007669"/>
    <property type="project" value="UniProtKB-KW"/>
</dbReference>